<feature type="compositionally biased region" description="Basic and acidic residues" evidence="7">
    <location>
        <begin position="51"/>
        <end position="61"/>
    </location>
</feature>
<evidence type="ECO:0000259" key="9">
    <source>
        <dbReference type="PROSITE" id="PS51633"/>
    </source>
</evidence>
<dbReference type="PROSITE" id="PS50280">
    <property type="entry name" value="SET"/>
    <property type="match status" value="1"/>
</dbReference>
<evidence type="ECO:0000256" key="6">
    <source>
        <dbReference type="ARBA" id="ARBA00048568"/>
    </source>
</evidence>
<feature type="compositionally biased region" description="Basic and acidic residues" evidence="7">
    <location>
        <begin position="18"/>
        <end position="39"/>
    </location>
</feature>
<name>A0A8T1W9N3_9STRA</name>
<evidence type="ECO:0000256" key="1">
    <source>
        <dbReference type="ARBA" id="ARBA00022603"/>
    </source>
</evidence>
<evidence type="ECO:0000256" key="2">
    <source>
        <dbReference type="ARBA" id="ARBA00022679"/>
    </source>
</evidence>
<feature type="compositionally biased region" description="Basic residues" evidence="7">
    <location>
        <begin position="103"/>
        <end position="112"/>
    </location>
</feature>
<evidence type="ECO:0000256" key="4">
    <source>
        <dbReference type="ARBA" id="ARBA00023015"/>
    </source>
</evidence>
<evidence type="ECO:0000256" key="3">
    <source>
        <dbReference type="ARBA" id="ARBA00022691"/>
    </source>
</evidence>
<keyword evidence="1" id="KW-0489">Methyltransferase</keyword>
<dbReference type="GO" id="GO:0032259">
    <property type="term" value="P:methylation"/>
    <property type="evidence" value="ECO:0007669"/>
    <property type="project" value="UniProtKB-KW"/>
</dbReference>
<feature type="region of interest" description="Disordered" evidence="7">
    <location>
        <begin position="582"/>
        <end position="640"/>
    </location>
</feature>
<feature type="compositionally biased region" description="Polar residues" evidence="7">
    <location>
        <begin position="1046"/>
        <end position="1056"/>
    </location>
</feature>
<evidence type="ECO:0000313" key="10">
    <source>
        <dbReference type="EMBL" id="KAG7390025.1"/>
    </source>
</evidence>
<keyword evidence="4" id="KW-0805">Transcription regulation</keyword>
<dbReference type="Pfam" id="PF00856">
    <property type="entry name" value="SET"/>
    <property type="match status" value="1"/>
</dbReference>
<dbReference type="GO" id="GO:0031507">
    <property type="term" value="P:heterochromatin formation"/>
    <property type="evidence" value="ECO:0007669"/>
    <property type="project" value="TreeGrafter"/>
</dbReference>
<feature type="compositionally biased region" description="Acidic residues" evidence="7">
    <location>
        <begin position="582"/>
        <end position="598"/>
    </location>
</feature>
<keyword evidence="2" id="KW-0808">Transferase</keyword>
<dbReference type="PANTHER" id="PTHR45747">
    <property type="entry name" value="HISTONE-LYSINE N-METHYLTRANSFERASE E(Z)"/>
    <property type="match status" value="1"/>
</dbReference>
<keyword evidence="11" id="KW-1185">Reference proteome</keyword>
<dbReference type="Proteomes" id="UP000694044">
    <property type="component" value="Unassembled WGS sequence"/>
</dbReference>
<evidence type="ECO:0000313" key="11">
    <source>
        <dbReference type="Proteomes" id="UP000694044"/>
    </source>
</evidence>
<dbReference type="InterPro" id="IPR026489">
    <property type="entry name" value="CXC_dom"/>
</dbReference>
<dbReference type="PANTHER" id="PTHR45747:SF4">
    <property type="entry name" value="HISTONE-LYSINE N-METHYLTRANSFERASE E(Z)"/>
    <property type="match status" value="1"/>
</dbReference>
<dbReference type="GO" id="GO:0003682">
    <property type="term" value="F:chromatin binding"/>
    <property type="evidence" value="ECO:0007669"/>
    <property type="project" value="TreeGrafter"/>
</dbReference>
<dbReference type="SMART" id="SM01114">
    <property type="entry name" value="CXC"/>
    <property type="match status" value="1"/>
</dbReference>
<dbReference type="SMART" id="SM00317">
    <property type="entry name" value="SET"/>
    <property type="match status" value="1"/>
</dbReference>
<comment type="caution">
    <text evidence="10">The sequence shown here is derived from an EMBL/GenBank/DDBJ whole genome shotgun (WGS) entry which is preliminary data.</text>
</comment>
<feature type="region of interest" description="Disordered" evidence="7">
    <location>
        <begin position="1046"/>
        <end position="1078"/>
    </location>
</feature>
<feature type="domain" description="SET" evidence="8">
    <location>
        <begin position="921"/>
        <end position="1037"/>
    </location>
</feature>
<evidence type="ECO:0000256" key="7">
    <source>
        <dbReference type="SAM" id="MobiDB-lite"/>
    </source>
</evidence>
<dbReference type="OrthoDB" id="308383at2759"/>
<proteinExistence type="predicted"/>
<organism evidence="10 11">
    <name type="scientific">Phytophthora pseudosyringae</name>
    <dbReference type="NCBI Taxonomy" id="221518"/>
    <lineage>
        <taxon>Eukaryota</taxon>
        <taxon>Sar</taxon>
        <taxon>Stramenopiles</taxon>
        <taxon>Oomycota</taxon>
        <taxon>Peronosporomycetes</taxon>
        <taxon>Peronosporales</taxon>
        <taxon>Peronosporaceae</taxon>
        <taxon>Phytophthora</taxon>
    </lineage>
</organism>
<dbReference type="InterPro" id="IPR041355">
    <property type="entry name" value="Pre-SET_CXC"/>
</dbReference>
<dbReference type="PROSITE" id="PS51633">
    <property type="entry name" value="CXC"/>
    <property type="match status" value="1"/>
</dbReference>
<dbReference type="Pfam" id="PF18264">
    <property type="entry name" value="preSET_CXC"/>
    <property type="match status" value="1"/>
</dbReference>
<accession>A0A8T1W9N3</accession>
<sequence length="1078" mass="119514">MKAQVIDVPGEDDSSASESRKRSRDASAEPRRTHRKTETRVLFSDVMAQSREMERITYEKSRHLHSSASNASAAPTPLRKGETHESPSPAKRSKQKRAEERRSKRQKLRRNMSPRSPDGGPQLPLRGGVSLVKLDGDSAGVPPQRRRRFARDEDAIQDATLHPTAWRNLKVAEPPVNILPERAELLEPFALALDAPLDAFDGELKDKCAVSTDFLKPKPLTMALGTRGEAKDELQVLERVKQLVDEATPLVKKCYAARANAIIANTRQQIAAYLEQRPVMRETACALAGSPLQISCLEKVAARRLLRDAEFAPEGESRPHYSVGRTGSDHSGHIYPEFVTYLSKIAPIPRSTTCMLSCGTHRVEDDPIIRFVPYFSATNVKNKAPQFSGTEPCKDTLVGMDDEVNEYVLRYVVKACGGDQTVFQALQQCGAFTQPFANYSDILERVTREQFYNKHLSELEAQQSSNGISARRKRTVGTLLEQCFATRAGAQLRGRLQPLPAHVLLNHLQQGGDLGVRNAPSEQFREVAIKYQDFFCRRCCAYSCRNHGREQPVPVVRVDPSYPLVKATAKLWLRVEEEQLAEEEAQDDVDEDLDDEPMSELQASEGGTGNKNKPLEPAHTAAGGESMRRSQRAQTAASTKASSKLNAIRYYVKKLVRSKTSDVSEYLGFDGIYQALTQDRKMVLLSPDMRCGPHCSKPVPDSAQDGEINGVSVALQGEPWDGSEIALLIKLERCVGPNPCALAALIATRSCSDVAEFLRERQRRAQGGLHELGLMRSGVYGRKCERTNGVLGNSFEQLRRTRSQRMKDRGANHEYLPCNHDGGSCDSAQCSCMRRDHYCEKSCGCSPDCSNRFPGCHCEVGQCRTPECPCYFAARECDPDVCTSCGASELPVVMADEESKSKTVAQLKICGNVSIMRGQMRKIGVCASETHGWGAYAMEDAKKGEFMYEYTGSLLSQDEAERRGNVYDKTTISFLFDLTEDSVVDATRKGNKSKFANHDSENPKCFAKIMLVNGDHRIGIYAKQDITAGDELFFDYGYSGVIPDWSQSRIGSSKDTASVEDDDDNKTGSVDEKEEVTS</sequence>
<dbReference type="InterPro" id="IPR045318">
    <property type="entry name" value="EZH1/2-like"/>
</dbReference>
<dbReference type="GO" id="GO:0140951">
    <property type="term" value="F:histone H3K27 trimethyltransferase activity"/>
    <property type="evidence" value="ECO:0007669"/>
    <property type="project" value="UniProtKB-EC"/>
</dbReference>
<dbReference type="AlphaFoldDB" id="A0A8T1W9N3"/>
<protein>
    <submittedName>
        <fullName evidence="10">Histone-lysine N-methyltransferase ezh1</fullName>
    </submittedName>
</protein>
<dbReference type="InterPro" id="IPR033467">
    <property type="entry name" value="Tesmin/TSO1-like_CXC"/>
</dbReference>
<evidence type="ECO:0000259" key="8">
    <source>
        <dbReference type="PROSITE" id="PS50280"/>
    </source>
</evidence>
<evidence type="ECO:0000256" key="5">
    <source>
        <dbReference type="ARBA" id="ARBA00023163"/>
    </source>
</evidence>
<feature type="compositionally biased region" description="Basic and acidic residues" evidence="7">
    <location>
        <begin position="1065"/>
        <end position="1078"/>
    </location>
</feature>
<dbReference type="EMBL" id="JAGDFM010000037">
    <property type="protein sequence ID" value="KAG7390025.1"/>
    <property type="molecule type" value="Genomic_DNA"/>
</dbReference>
<dbReference type="GO" id="GO:0005634">
    <property type="term" value="C:nucleus"/>
    <property type="evidence" value="ECO:0007669"/>
    <property type="project" value="TreeGrafter"/>
</dbReference>
<keyword evidence="3" id="KW-0949">S-adenosyl-L-methionine</keyword>
<dbReference type="InterPro" id="IPR001214">
    <property type="entry name" value="SET_dom"/>
</dbReference>
<keyword evidence="5" id="KW-0804">Transcription</keyword>
<dbReference type="FunFam" id="2.170.270.10:FF:000001">
    <property type="entry name" value="Putative histone-lysine N-methyltransferase EZH2"/>
    <property type="match status" value="1"/>
</dbReference>
<reference evidence="10" key="1">
    <citation type="submission" date="2021-02" db="EMBL/GenBank/DDBJ databases">
        <authorList>
            <person name="Palmer J.M."/>
        </authorList>
    </citation>
    <scope>NUCLEOTIDE SEQUENCE</scope>
    <source>
        <strain evidence="10">SCRP734</strain>
    </source>
</reference>
<comment type="catalytic activity">
    <reaction evidence="6">
        <text>L-lysyl(27)-[histone H3] + 3 S-adenosyl-L-methionine = N(6),N(6),N(6)-trimethyl-L-lysyl(27)-[histone H3] + 3 S-adenosyl-L-homocysteine + 3 H(+)</text>
        <dbReference type="Rhea" id="RHEA:60292"/>
        <dbReference type="Rhea" id="RHEA-COMP:15535"/>
        <dbReference type="Rhea" id="RHEA-COMP:15548"/>
        <dbReference type="ChEBI" id="CHEBI:15378"/>
        <dbReference type="ChEBI" id="CHEBI:29969"/>
        <dbReference type="ChEBI" id="CHEBI:57856"/>
        <dbReference type="ChEBI" id="CHEBI:59789"/>
        <dbReference type="ChEBI" id="CHEBI:61961"/>
        <dbReference type="EC" id="2.1.1.356"/>
    </reaction>
</comment>
<feature type="region of interest" description="Disordered" evidence="7">
    <location>
        <begin position="1"/>
        <end position="144"/>
    </location>
</feature>
<gene>
    <name evidence="10" type="primary">EZH1_2</name>
    <name evidence="10" type="ORF">PHYPSEUDO_008987</name>
</gene>
<feature type="domain" description="CXC" evidence="9">
    <location>
        <begin position="800"/>
        <end position="902"/>
    </location>
</feature>
<dbReference type="CDD" id="cd10519">
    <property type="entry name" value="SET_EZH"/>
    <property type="match status" value="1"/>
</dbReference>